<dbReference type="PROSITE" id="PS51704">
    <property type="entry name" value="GP_PDE"/>
    <property type="match status" value="1"/>
</dbReference>
<dbReference type="GO" id="GO:0047389">
    <property type="term" value="F:glycerophosphocholine phosphodiesterase activity"/>
    <property type="evidence" value="ECO:0007669"/>
    <property type="project" value="TreeGrafter"/>
</dbReference>
<feature type="compositionally biased region" description="Low complexity" evidence="2">
    <location>
        <begin position="365"/>
        <end position="382"/>
    </location>
</feature>
<evidence type="ECO:0000256" key="3">
    <source>
        <dbReference type="SAM" id="Phobius"/>
    </source>
</evidence>
<dbReference type="FunFam" id="3.20.20.190:FF:000032">
    <property type="entry name" value="Glycerophosphoryl diester phosphodiesterase, putative"/>
    <property type="match status" value="1"/>
</dbReference>
<dbReference type="InterPro" id="IPR013784">
    <property type="entry name" value="Carb-bd-like_fold"/>
</dbReference>
<dbReference type="GO" id="GO:0046475">
    <property type="term" value="P:glycerophospholipid catabolic process"/>
    <property type="evidence" value="ECO:0007669"/>
    <property type="project" value="TreeGrafter"/>
</dbReference>
<evidence type="ECO:0000259" key="5">
    <source>
        <dbReference type="PROSITE" id="PS51704"/>
    </source>
</evidence>
<evidence type="ECO:0000313" key="7">
    <source>
        <dbReference type="Proteomes" id="UP000663891"/>
    </source>
</evidence>
<gene>
    <name evidence="6" type="ORF">VCS650_LOCUS7450</name>
</gene>
<dbReference type="Pfam" id="PF25329">
    <property type="entry name" value="C2_GDE1"/>
    <property type="match status" value="1"/>
</dbReference>
<keyword evidence="3" id="KW-0472">Membrane</keyword>
<feature type="region of interest" description="Disordered" evidence="2">
    <location>
        <begin position="326"/>
        <end position="386"/>
    </location>
</feature>
<dbReference type="EMBL" id="CAJNON010000047">
    <property type="protein sequence ID" value="CAF0865857.1"/>
    <property type="molecule type" value="Genomic_DNA"/>
</dbReference>
<dbReference type="SUPFAM" id="SSF51695">
    <property type="entry name" value="PLC-like phosphodiesterases"/>
    <property type="match status" value="1"/>
</dbReference>
<accession>A0A813WTD5</accession>
<dbReference type="Gene3D" id="2.60.40.10">
    <property type="entry name" value="Immunoglobulins"/>
    <property type="match status" value="1"/>
</dbReference>
<name>A0A813WTD5_9BILA</name>
<reference evidence="6" key="1">
    <citation type="submission" date="2021-02" db="EMBL/GenBank/DDBJ databases">
        <authorList>
            <person name="Nowell W R."/>
        </authorList>
    </citation>
    <scope>NUCLEOTIDE SEQUENCE</scope>
</reference>
<dbReference type="InterPro" id="IPR013783">
    <property type="entry name" value="Ig-like_fold"/>
</dbReference>
<feature type="transmembrane region" description="Helical" evidence="3">
    <location>
        <begin position="759"/>
        <end position="777"/>
    </location>
</feature>
<keyword evidence="3" id="KW-0812">Transmembrane</keyword>
<dbReference type="SMART" id="SM01065">
    <property type="entry name" value="CBM_2"/>
    <property type="match status" value="1"/>
</dbReference>
<evidence type="ECO:0008006" key="8">
    <source>
        <dbReference type="Google" id="ProtNLM"/>
    </source>
</evidence>
<dbReference type="Pfam" id="PF03009">
    <property type="entry name" value="GDPD"/>
    <property type="match status" value="1"/>
</dbReference>
<evidence type="ECO:0000256" key="2">
    <source>
        <dbReference type="SAM" id="MobiDB-lite"/>
    </source>
</evidence>
<dbReference type="PANTHER" id="PTHR22958">
    <property type="entry name" value="GLYCEROPHOSPHORYL DIESTER PHOSPHODIESTERASE"/>
    <property type="match status" value="1"/>
</dbReference>
<dbReference type="AlphaFoldDB" id="A0A813WTD5"/>
<feature type="domain" description="CBM20" evidence="4">
    <location>
        <begin position="1"/>
        <end position="119"/>
    </location>
</feature>
<protein>
    <recommendedName>
        <fullName evidence="8">Glycerophosphocholine phosphodiesterase GPCPD1</fullName>
    </recommendedName>
</protein>
<dbReference type="OrthoDB" id="1058301at2759"/>
<keyword evidence="1" id="KW-0378">Hydrolase</keyword>
<dbReference type="InterPro" id="IPR051578">
    <property type="entry name" value="GDPD"/>
</dbReference>
<dbReference type="InterPro" id="IPR030395">
    <property type="entry name" value="GP_PDE_dom"/>
</dbReference>
<dbReference type="InterPro" id="IPR002044">
    <property type="entry name" value="CBM20"/>
</dbReference>
<dbReference type="Gene3D" id="3.20.20.190">
    <property type="entry name" value="Phosphatidylinositol (PI) phosphodiesterase"/>
    <property type="match status" value="1"/>
</dbReference>
<comment type="caution">
    <text evidence="6">The sequence shown here is derived from an EMBL/GenBank/DDBJ whole genome shotgun (WGS) entry which is preliminary data.</text>
</comment>
<dbReference type="GO" id="GO:2001070">
    <property type="term" value="F:starch binding"/>
    <property type="evidence" value="ECO:0007669"/>
    <property type="project" value="InterPro"/>
</dbReference>
<evidence type="ECO:0000259" key="4">
    <source>
        <dbReference type="PROSITE" id="PS51166"/>
    </source>
</evidence>
<evidence type="ECO:0000313" key="6">
    <source>
        <dbReference type="EMBL" id="CAF0865857.1"/>
    </source>
</evidence>
<dbReference type="PROSITE" id="PS51166">
    <property type="entry name" value="CBM20"/>
    <property type="match status" value="1"/>
</dbReference>
<feature type="domain" description="GP-PDE" evidence="5">
    <location>
        <begin position="379"/>
        <end position="670"/>
    </location>
</feature>
<dbReference type="InterPro" id="IPR017946">
    <property type="entry name" value="PLC-like_Pdiesterase_TIM-brl"/>
</dbReference>
<dbReference type="InterPro" id="IPR057506">
    <property type="entry name" value="C2_GPCPD1"/>
</dbReference>
<keyword evidence="3" id="KW-1133">Transmembrane helix</keyword>
<feature type="compositionally biased region" description="Basic and acidic residues" evidence="2">
    <location>
        <begin position="337"/>
        <end position="364"/>
    </location>
</feature>
<evidence type="ECO:0000256" key="1">
    <source>
        <dbReference type="ARBA" id="ARBA00022801"/>
    </source>
</evidence>
<proteinExistence type="predicted"/>
<dbReference type="Proteomes" id="UP000663891">
    <property type="component" value="Unassembled WGS sequence"/>
</dbReference>
<dbReference type="PANTHER" id="PTHR22958:SF1">
    <property type="entry name" value="GLYCEROPHOSPHOCHOLINE PHOSPHODIESTERASE GPCPD1"/>
    <property type="match status" value="1"/>
</dbReference>
<sequence>MIRRVVYDVEFGVLVKEKLSPCDSVLVTGSCEQLGEWLPNRCIPLNRIDRTEDGEMWSTNIKIHGRDKVFYRYVIAQIVRSDDDMNLIVKKWETFKEARQLSFNPVETNDISDNEEPNEFPAIFGCYKGIQRTDIGWLTGQSEIQLRFHSNSLHIWSTKLRDKTLSLKVSPIDLTYQLENEEILSDASNQQYTPTSKVFIQSAILRLSGCETNIQSDYGAIIEKDDYVIVKIQTFEPENVAYHIDFYLVDELTSLRKHIGFAYVLPIHSNLELTDNKHLNRIVPIIGLKHNPIGQIKIDVLLITPLEGITQKFLVTQSKYWREGRRPVNVGHRGLGRKNEQGKTNAEHNSSKHQSTDPLRHRASDPSINVPNNSSSASSIPSTTRPVQTKFVSENTLASFKGAFQLGFDFVEFDVQLSKDKVPVVYHDFQVAITLKRKVQQAELFVVPVKDLTLPQLQSLKIHHASETDVSKVEEEADEDDQTGQENFRSLFPTLQELFEQLDPHLGFNVEIKYAMEYRQGGSEQNYYFERNEYIDHILRCLITHAGKRVIVLSTFDPDCASILRRKQTLFPVLFLTQGDKGDWPQFLDVRTWSINIGLCFIVAEHLSGLAAPALDILADKDFVKHVKENGKLLFIWGDEASDKDVSKSLIDLKVDGLIFDHVAEFKEEHSTTENLFVAEEREEVEVLNNFRQRQLELKHRQLLQELETLKSARETNNSSIRIINTILGFFTRPYASIQKYSIQTFQSYLPTQFDEKTWYILFGFLTCCVFVIAYVLSRCVTLNDADDDPVYQRARLYSAQRKYKKFD</sequence>
<dbReference type="SUPFAM" id="SSF49452">
    <property type="entry name" value="Starch-binding domain-like"/>
    <property type="match status" value="1"/>
</dbReference>
<organism evidence="6 7">
    <name type="scientific">Adineta steineri</name>
    <dbReference type="NCBI Taxonomy" id="433720"/>
    <lineage>
        <taxon>Eukaryota</taxon>
        <taxon>Metazoa</taxon>
        <taxon>Spiralia</taxon>
        <taxon>Gnathifera</taxon>
        <taxon>Rotifera</taxon>
        <taxon>Eurotatoria</taxon>
        <taxon>Bdelloidea</taxon>
        <taxon>Adinetida</taxon>
        <taxon>Adinetidae</taxon>
        <taxon>Adineta</taxon>
    </lineage>
</organism>
<dbReference type="Pfam" id="PF00686">
    <property type="entry name" value="CBM_20"/>
    <property type="match status" value="1"/>
</dbReference>